<keyword evidence="6" id="KW-0969">Cilium</keyword>
<evidence type="ECO:0000313" key="6">
    <source>
        <dbReference type="EMBL" id="MBB6694754.1"/>
    </source>
</evidence>
<keyword evidence="7" id="KW-1185">Reference proteome</keyword>
<sequence length="103" mass="10991">MIQNHLLSAVSPAASMAAAAPAKPAATPAEATESFASFLKQALDGVAAQEQYVHTVNDRFLIGEADVNDVMIAASKAELSLELTSQIRNKVIEAYQEIMRMTV</sequence>
<organism evidence="6 7">
    <name type="scientific">Cohnella xylanilytica</name>
    <dbReference type="NCBI Taxonomy" id="557555"/>
    <lineage>
        <taxon>Bacteria</taxon>
        <taxon>Bacillati</taxon>
        <taxon>Bacillota</taxon>
        <taxon>Bacilli</taxon>
        <taxon>Bacillales</taxon>
        <taxon>Paenibacillaceae</taxon>
        <taxon>Cohnella</taxon>
    </lineage>
</organism>
<evidence type="ECO:0000256" key="4">
    <source>
        <dbReference type="HAMAP-Rule" id="MF_00724"/>
    </source>
</evidence>
<evidence type="ECO:0000313" key="7">
    <source>
        <dbReference type="Proteomes" id="UP000553776"/>
    </source>
</evidence>
<comment type="subcellular location">
    <subcellularLocation>
        <location evidence="1 4">Bacterial flagellum basal body</location>
    </subcellularLocation>
</comment>
<gene>
    <name evidence="4 6" type="primary">fliE</name>
    <name evidence="6" type="ORF">H7B90_25480</name>
</gene>
<dbReference type="PRINTS" id="PR01006">
    <property type="entry name" value="FLGHOOKFLIE"/>
</dbReference>
<dbReference type="GO" id="GO:0071973">
    <property type="term" value="P:bacterial-type flagellum-dependent cell motility"/>
    <property type="evidence" value="ECO:0007669"/>
    <property type="project" value="InterPro"/>
</dbReference>
<keyword evidence="6" id="KW-0966">Cell projection</keyword>
<dbReference type="AlphaFoldDB" id="A0A841U9H6"/>
<dbReference type="HAMAP" id="MF_00724">
    <property type="entry name" value="FliE"/>
    <property type="match status" value="1"/>
</dbReference>
<proteinExistence type="inferred from homology"/>
<evidence type="ECO:0000256" key="1">
    <source>
        <dbReference type="ARBA" id="ARBA00004117"/>
    </source>
</evidence>
<protein>
    <recommendedName>
        <fullName evidence="4 5">Flagellar hook-basal body complex protein FliE</fullName>
    </recommendedName>
</protein>
<dbReference type="RefSeq" id="WP_185138720.1">
    <property type="nucleotide sequence ID" value="NZ_BORM01000002.1"/>
</dbReference>
<keyword evidence="3 4" id="KW-0975">Bacterial flagellum</keyword>
<name>A0A841U9H6_9BACL</name>
<accession>A0A841U9H6</accession>
<evidence type="ECO:0000256" key="3">
    <source>
        <dbReference type="ARBA" id="ARBA00023143"/>
    </source>
</evidence>
<comment type="similarity">
    <text evidence="2 4">Belongs to the FliE family.</text>
</comment>
<evidence type="ECO:0000256" key="2">
    <source>
        <dbReference type="ARBA" id="ARBA00009272"/>
    </source>
</evidence>
<evidence type="ECO:0000256" key="5">
    <source>
        <dbReference type="NCBIfam" id="TIGR00205"/>
    </source>
</evidence>
<dbReference type="Pfam" id="PF02049">
    <property type="entry name" value="FliE"/>
    <property type="match status" value="1"/>
</dbReference>
<dbReference type="PANTHER" id="PTHR34653">
    <property type="match status" value="1"/>
</dbReference>
<dbReference type="InterPro" id="IPR001624">
    <property type="entry name" value="FliE"/>
</dbReference>
<dbReference type="NCBIfam" id="TIGR00205">
    <property type="entry name" value="fliE"/>
    <property type="match status" value="1"/>
</dbReference>
<dbReference type="GO" id="GO:0003774">
    <property type="term" value="F:cytoskeletal motor activity"/>
    <property type="evidence" value="ECO:0007669"/>
    <property type="project" value="InterPro"/>
</dbReference>
<dbReference type="PANTHER" id="PTHR34653:SF1">
    <property type="entry name" value="FLAGELLAR HOOK-BASAL BODY COMPLEX PROTEIN FLIE"/>
    <property type="match status" value="1"/>
</dbReference>
<comment type="caution">
    <text evidence="6">The sequence shown here is derived from an EMBL/GenBank/DDBJ whole genome shotgun (WGS) entry which is preliminary data.</text>
</comment>
<reference evidence="6 7" key="1">
    <citation type="submission" date="2020-08" db="EMBL/GenBank/DDBJ databases">
        <title>Cohnella phylogeny.</title>
        <authorList>
            <person name="Dunlap C."/>
        </authorList>
    </citation>
    <scope>NUCLEOTIDE SEQUENCE [LARGE SCALE GENOMIC DNA]</scope>
    <source>
        <strain evidence="6 7">DSM 25239</strain>
    </source>
</reference>
<dbReference type="GO" id="GO:0009425">
    <property type="term" value="C:bacterial-type flagellum basal body"/>
    <property type="evidence" value="ECO:0007669"/>
    <property type="project" value="UniProtKB-SubCell"/>
</dbReference>
<dbReference type="GO" id="GO:0005198">
    <property type="term" value="F:structural molecule activity"/>
    <property type="evidence" value="ECO:0007669"/>
    <property type="project" value="UniProtKB-UniRule"/>
</dbReference>
<keyword evidence="6" id="KW-0282">Flagellum</keyword>
<dbReference type="Proteomes" id="UP000553776">
    <property type="component" value="Unassembled WGS sequence"/>
</dbReference>
<dbReference type="EMBL" id="JACJVR010000102">
    <property type="protein sequence ID" value="MBB6694754.1"/>
    <property type="molecule type" value="Genomic_DNA"/>
</dbReference>